<gene>
    <name evidence="3" type="ORF">DSTB1V02_LOCUS6141</name>
</gene>
<proteinExistence type="predicted"/>
<evidence type="ECO:0000313" key="3">
    <source>
        <dbReference type="EMBL" id="CAD7246288.1"/>
    </source>
</evidence>
<feature type="chain" id="PRO_5036402735" evidence="2">
    <location>
        <begin position="26"/>
        <end position="268"/>
    </location>
</feature>
<name>A0A7R9A784_9CRUS</name>
<reference evidence="3" key="1">
    <citation type="submission" date="2020-11" db="EMBL/GenBank/DDBJ databases">
        <authorList>
            <person name="Tran Van P."/>
        </authorList>
    </citation>
    <scope>NUCLEOTIDE SEQUENCE</scope>
</reference>
<dbReference type="Pfam" id="PF15002">
    <property type="entry name" value="ERK-JNK_inhib"/>
    <property type="match status" value="1"/>
</dbReference>
<evidence type="ECO:0000256" key="2">
    <source>
        <dbReference type="SAM" id="SignalP"/>
    </source>
</evidence>
<sequence>MPIRIVWSQFPSVLLVFMLSSDIKSLKGPGVSGEASQDGRVDHLETFQRLLKEKHMLQVLSLNDLMKGNDNISKIPKLTALIWEKLKEVVMKNRLILQESGFIPGSEFPEMRNIQEALALVIENTGMFAEWLLRFPHPTKQLLDKDNHGKLLLTWGITFSLETGFLTPEYRTLLHYILMYLLLQMTKASQELGIGDLDPNYKNPFRQTIGDPTSEKLVISSEEDWKENIKQKKKPKSKSTSTSKPHSRATRHDCHAMLAVAMIDIFDA</sequence>
<evidence type="ECO:0000256" key="1">
    <source>
        <dbReference type="SAM" id="MobiDB-lite"/>
    </source>
</evidence>
<feature type="region of interest" description="Disordered" evidence="1">
    <location>
        <begin position="226"/>
        <end position="250"/>
    </location>
</feature>
<dbReference type="EMBL" id="CAJPEV010001090">
    <property type="protein sequence ID" value="CAG0890652.1"/>
    <property type="molecule type" value="Genomic_DNA"/>
</dbReference>
<dbReference type="OrthoDB" id="5854099at2759"/>
<dbReference type="AlphaFoldDB" id="A0A7R9A784"/>
<dbReference type="PANTHER" id="PTHR14735">
    <property type="entry name" value="COILED-COIL DOMAIN-CONTAINING PROTEIN 134"/>
    <property type="match status" value="1"/>
</dbReference>
<feature type="signal peptide" evidence="2">
    <location>
        <begin position="1"/>
        <end position="25"/>
    </location>
</feature>
<dbReference type="InterPro" id="IPR026321">
    <property type="entry name" value="CC134"/>
</dbReference>
<protein>
    <submittedName>
        <fullName evidence="3">Uncharacterized protein</fullName>
    </submittedName>
</protein>
<dbReference type="EMBL" id="LR900607">
    <property type="protein sequence ID" value="CAD7246288.1"/>
    <property type="molecule type" value="Genomic_DNA"/>
</dbReference>
<keyword evidence="4" id="KW-1185">Reference proteome</keyword>
<dbReference type="PANTHER" id="PTHR14735:SF1">
    <property type="entry name" value="COILED-COIL DOMAIN-CONTAINING PROTEIN 134"/>
    <property type="match status" value="1"/>
</dbReference>
<dbReference type="Proteomes" id="UP000677054">
    <property type="component" value="Unassembled WGS sequence"/>
</dbReference>
<keyword evidence="2" id="KW-0732">Signal</keyword>
<organism evidence="3">
    <name type="scientific">Darwinula stevensoni</name>
    <dbReference type="NCBI Taxonomy" id="69355"/>
    <lineage>
        <taxon>Eukaryota</taxon>
        <taxon>Metazoa</taxon>
        <taxon>Ecdysozoa</taxon>
        <taxon>Arthropoda</taxon>
        <taxon>Crustacea</taxon>
        <taxon>Oligostraca</taxon>
        <taxon>Ostracoda</taxon>
        <taxon>Podocopa</taxon>
        <taxon>Podocopida</taxon>
        <taxon>Darwinulocopina</taxon>
        <taxon>Darwinuloidea</taxon>
        <taxon>Darwinulidae</taxon>
        <taxon>Darwinula</taxon>
    </lineage>
</organism>
<accession>A0A7R9A784</accession>
<evidence type="ECO:0000313" key="4">
    <source>
        <dbReference type="Proteomes" id="UP000677054"/>
    </source>
</evidence>